<dbReference type="GO" id="GO:1990542">
    <property type="term" value="P:mitochondrial transmembrane transport"/>
    <property type="evidence" value="ECO:0007669"/>
    <property type="project" value="TreeGrafter"/>
</dbReference>
<name>A0A815XXB8_ADIRI</name>
<evidence type="ECO:0000256" key="6">
    <source>
        <dbReference type="ARBA" id="ARBA00022989"/>
    </source>
</evidence>
<protein>
    <recommendedName>
        <fullName evidence="9">Sidoreflexin</fullName>
    </recommendedName>
</protein>
<gene>
    <name evidence="10" type="ORF">XAT740_LOCUS43849</name>
</gene>
<dbReference type="GO" id="GO:0006865">
    <property type="term" value="P:amino acid transport"/>
    <property type="evidence" value="ECO:0007669"/>
    <property type="project" value="UniProtKB-KW"/>
</dbReference>
<evidence type="ECO:0000256" key="1">
    <source>
        <dbReference type="ARBA" id="ARBA00004225"/>
    </source>
</evidence>
<organism evidence="10 11">
    <name type="scientific">Adineta ricciae</name>
    <name type="common">Rotifer</name>
    <dbReference type="NCBI Taxonomy" id="249248"/>
    <lineage>
        <taxon>Eukaryota</taxon>
        <taxon>Metazoa</taxon>
        <taxon>Spiralia</taxon>
        <taxon>Gnathifera</taxon>
        <taxon>Rotifera</taxon>
        <taxon>Eurotatoria</taxon>
        <taxon>Bdelloidea</taxon>
        <taxon>Adinetida</taxon>
        <taxon>Adinetidae</taxon>
        <taxon>Adineta</taxon>
    </lineage>
</organism>
<dbReference type="PANTHER" id="PTHR11153:SF6">
    <property type="entry name" value="SIDEROFLEXIN-5"/>
    <property type="match status" value="1"/>
</dbReference>
<accession>A0A815XXB8</accession>
<feature type="transmembrane region" description="Helical" evidence="9">
    <location>
        <begin position="270"/>
        <end position="292"/>
    </location>
</feature>
<evidence type="ECO:0000256" key="9">
    <source>
        <dbReference type="RuleBase" id="RU362000"/>
    </source>
</evidence>
<evidence type="ECO:0000256" key="4">
    <source>
        <dbReference type="ARBA" id="ARBA00022692"/>
    </source>
</evidence>
<dbReference type="Pfam" id="PF03820">
    <property type="entry name" value="SFXNs"/>
    <property type="match status" value="1"/>
</dbReference>
<evidence type="ECO:0000313" key="10">
    <source>
        <dbReference type="EMBL" id="CAF1563787.1"/>
    </source>
</evidence>
<evidence type="ECO:0000256" key="5">
    <source>
        <dbReference type="ARBA" id="ARBA00022970"/>
    </source>
</evidence>
<dbReference type="EMBL" id="CAJNOR010005471">
    <property type="protein sequence ID" value="CAF1563787.1"/>
    <property type="molecule type" value="Genomic_DNA"/>
</dbReference>
<sequence length="322" mass="36193">ITMSYPPFELGKSRYDLNTYWGRFTHFMNIIDPRTLFVSDAKLNECRQLLEQFQSKTLPAGVTDKDLWEAQKTVQAIVHPDTGKKIFMPFRMAGYVPFGTPIVVGLLMPNPTLKQIIFWQWLNQSHNAGVNYANRNATQHTPTSKFAIGYLSAVTVSVSIAVGLTMIIRRAKALPPKWKTIVERFVPLPAVACASTCNVLFMRFHELSEGIQVIDEQNKPIGVSQIAAKKALTEMAMTRAFLPVPILSIPPIIMLAFEKNILRRFPRLNIPLNTLACTFSFGLALPMSIALFPQKSKVATSELEKEIQAKTAQPYVYYNKGL</sequence>
<reference evidence="10" key="1">
    <citation type="submission" date="2021-02" db="EMBL/GenBank/DDBJ databases">
        <authorList>
            <person name="Nowell W R."/>
        </authorList>
    </citation>
    <scope>NUCLEOTIDE SEQUENCE</scope>
</reference>
<evidence type="ECO:0000256" key="8">
    <source>
        <dbReference type="ARBA" id="ARBA00023136"/>
    </source>
</evidence>
<dbReference type="PANTHER" id="PTHR11153">
    <property type="entry name" value="SIDEROFLEXIN"/>
    <property type="match status" value="1"/>
</dbReference>
<keyword evidence="8 9" id="KW-0472">Membrane</keyword>
<dbReference type="InterPro" id="IPR004686">
    <property type="entry name" value="Mtc"/>
</dbReference>
<keyword evidence="6 9" id="KW-1133">Transmembrane helix</keyword>
<proteinExistence type="inferred from homology"/>
<evidence type="ECO:0000256" key="2">
    <source>
        <dbReference type="ARBA" id="ARBA00005974"/>
    </source>
</evidence>
<keyword evidence="11" id="KW-1185">Reference proteome</keyword>
<keyword evidence="5" id="KW-0029">Amino-acid transport</keyword>
<comment type="subcellular location">
    <subcellularLocation>
        <location evidence="1 9">Mitochondrion membrane</location>
        <topology evidence="1 9">Multi-pass membrane protein</topology>
    </subcellularLocation>
</comment>
<feature type="transmembrane region" description="Helical" evidence="9">
    <location>
        <begin position="240"/>
        <end position="258"/>
    </location>
</feature>
<evidence type="ECO:0000256" key="7">
    <source>
        <dbReference type="ARBA" id="ARBA00023128"/>
    </source>
</evidence>
<comment type="caution">
    <text evidence="10">The sequence shown here is derived from an EMBL/GenBank/DDBJ whole genome shotgun (WGS) entry which is preliminary data.</text>
</comment>
<dbReference type="GO" id="GO:0015075">
    <property type="term" value="F:monoatomic ion transmembrane transporter activity"/>
    <property type="evidence" value="ECO:0007669"/>
    <property type="project" value="InterPro"/>
</dbReference>
<keyword evidence="4 9" id="KW-0812">Transmembrane</keyword>
<feature type="transmembrane region" description="Helical" evidence="9">
    <location>
        <begin position="147"/>
        <end position="168"/>
    </location>
</feature>
<dbReference type="Proteomes" id="UP000663828">
    <property type="component" value="Unassembled WGS sequence"/>
</dbReference>
<feature type="transmembrane region" description="Helical" evidence="9">
    <location>
        <begin position="92"/>
        <end position="109"/>
    </location>
</feature>
<dbReference type="GO" id="GO:0005743">
    <property type="term" value="C:mitochondrial inner membrane"/>
    <property type="evidence" value="ECO:0007669"/>
    <property type="project" value="TreeGrafter"/>
</dbReference>
<keyword evidence="3" id="KW-0813">Transport</keyword>
<evidence type="ECO:0000313" key="11">
    <source>
        <dbReference type="Proteomes" id="UP000663828"/>
    </source>
</evidence>
<dbReference type="AlphaFoldDB" id="A0A815XXB8"/>
<dbReference type="NCBIfam" id="TIGR00798">
    <property type="entry name" value="mtc"/>
    <property type="match status" value="1"/>
</dbReference>
<feature type="non-terminal residue" evidence="10">
    <location>
        <position position="1"/>
    </location>
</feature>
<comment type="similarity">
    <text evidence="2 9">Belongs to the sideroflexin family.</text>
</comment>
<evidence type="ECO:0000256" key="3">
    <source>
        <dbReference type="ARBA" id="ARBA00022448"/>
    </source>
</evidence>
<keyword evidence="7 9" id="KW-0496">Mitochondrion</keyword>